<dbReference type="PANTHER" id="PTHR30309">
    <property type="entry name" value="INNER MEMBRANE PROTEIN YGIH"/>
    <property type="match status" value="1"/>
</dbReference>
<keyword evidence="8 10" id="KW-0594">Phospholipid biosynthesis</keyword>
<sequence length="195" mass="21683">MTSVSILIIISAYLLGSISSAILICKILNISDPRYFGSKNPGATNIFRIAGYKIAIFVILFDISKGAIPIWLGHYLEISPDSLGIAAIFSCLGHMYPIFFKFYGGKGVATAFGALTTININLSVIMISTWLLTVLSFGYSSLGAIIAALIVPFYTWYFQPQHLLPTIIISSLVLIKHIVNIKRLWNHQEKRIWRN</sequence>
<keyword evidence="4 10" id="KW-0812">Transmembrane</keyword>
<comment type="subcellular location">
    <subcellularLocation>
        <location evidence="10">Cell membrane</location>
        <topology evidence="10">Multi-pass membrane protein</topology>
    </subcellularLocation>
</comment>
<evidence type="ECO:0000256" key="2">
    <source>
        <dbReference type="ARBA" id="ARBA00022516"/>
    </source>
</evidence>
<proteinExistence type="inferred from homology"/>
<dbReference type="GO" id="GO:0005886">
    <property type="term" value="C:plasma membrane"/>
    <property type="evidence" value="ECO:0007669"/>
    <property type="project" value="UniProtKB-SubCell"/>
</dbReference>
<dbReference type="EMBL" id="CP097753">
    <property type="protein sequence ID" value="URJ28109.1"/>
    <property type="molecule type" value="Genomic_DNA"/>
</dbReference>
<keyword evidence="1 10" id="KW-1003">Cell membrane</keyword>
<comment type="catalytic activity">
    <reaction evidence="10">
        <text>an acyl phosphate + sn-glycerol 3-phosphate = a 1-acyl-sn-glycero-3-phosphate + phosphate</text>
        <dbReference type="Rhea" id="RHEA:34075"/>
        <dbReference type="ChEBI" id="CHEBI:43474"/>
        <dbReference type="ChEBI" id="CHEBI:57597"/>
        <dbReference type="ChEBI" id="CHEBI:57970"/>
        <dbReference type="ChEBI" id="CHEBI:59918"/>
        <dbReference type="EC" id="2.3.1.275"/>
    </reaction>
</comment>
<keyword evidence="9 10" id="KW-1208">Phospholipid metabolism</keyword>
<comment type="function">
    <text evidence="10">Catalyzes the transfer of an acyl group from acyl-phosphate (acyl-PO(4)) to glycerol-3-phosphate (G3P) to form lysophosphatidic acid (LPA). This enzyme utilizes acyl-phosphate as fatty acyl donor, but not acyl-CoA or acyl-ACP.</text>
</comment>
<keyword evidence="11" id="KW-0012">Acyltransferase</keyword>
<evidence type="ECO:0000256" key="7">
    <source>
        <dbReference type="ARBA" id="ARBA00023136"/>
    </source>
</evidence>
<dbReference type="InterPro" id="IPR003811">
    <property type="entry name" value="G3P_acylTferase_PlsY"/>
</dbReference>
<feature type="transmembrane region" description="Helical" evidence="10">
    <location>
        <begin position="124"/>
        <end position="157"/>
    </location>
</feature>
<dbReference type="PANTHER" id="PTHR30309:SF0">
    <property type="entry name" value="GLYCEROL-3-PHOSPHATE ACYLTRANSFERASE-RELATED"/>
    <property type="match status" value="1"/>
</dbReference>
<dbReference type="Pfam" id="PF02660">
    <property type="entry name" value="G3P_acyltransf"/>
    <property type="match status" value="1"/>
</dbReference>
<dbReference type="GO" id="GO:0043772">
    <property type="term" value="F:acyl-phosphate glycerol-3-phosphate acyltransferase activity"/>
    <property type="evidence" value="ECO:0007669"/>
    <property type="project" value="UniProtKB-UniRule"/>
</dbReference>
<evidence type="ECO:0000256" key="5">
    <source>
        <dbReference type="ARBA" id="ARBA00022989"/>
    </source>
</evidence>
<keyword evidence="3 10" id="KW-0808">Transferase</keyword>
<accession>A0A9Q8TVN8</accession>
<dbReference type="Proteomes" id="UP001056209">
    <property type="component" value="Chromosome"/>
</dbReference>
<keyword evidence="2 10" id="KW-0444">Lipid biosynthesis</keyword>
<dbReference type="NCBIfam" id="TIGR00023">
    <property type="entry name" value="glycerol-3-phosphate 1-O-acyltransferase PlsY"/>
    <property type="match status" value="1"/>
</dbReference>
<dbReference type="EC" id="2.3.1.275" evidence="10"/>
<feature type="transmembrane region" description="Helical" evidence="10">
    <location>
        <begin position="49"/>
        <end position="71"/>
    </location>
</feature>
<organism evidence="11 12">
    <name type="scientific">Candidatus Blochmannia vicinus</name>
    <name type="common">nom. nud.</name>
    <dbReference type="NCBI Taxonomy" id="251540"/>
    <lineage>
        <taxon>Bacteria</taxon>
        <taxon>Pseudomonadati</taxon>
        <taxon>Pseudomonadota</taxon>
        <taxon>Gammaproteobacteria</taxon>
        <taxon>Enterobacterales</taxon>
        <taxon>Enterobacteriaceae</taxon>
        <taxon>ant endosymbionts</taxon>
        <taxon>Candidatus Blochmanniella</taxon>
    </lineage>
</organism>
<dbReference type="RefSeq" id="WP_250236289.1">
    <property type="nucleotide sequence ID" value="NZ_CP097753.1"/>
</dbReference>
<evidence type="ECO:0000256" key="8">
    <source>
        <dbReference type="ARBA" id="ARBA00023209"/>
    </source>
</evidence>
<dbReference type="AlphaFoldDB" id="A0A9Q8TVN8"/>
<evidence type="ECO:0000256" key="1">
    <source>
        <dbReference type="ARBA" id="ARBA00022475"/>
    </source>
</evidence>
<dbReference type="HAMAP" id="MF_01043">
    <property type="entry name" value="PlsY"/>
    <property type="match status" value="1"/>
</dbReference>
<protein>
    <recommendedName>
        <fullName evidence="10">Glycerol-3-phosphate acyltransferase</fullName>
    </recommendedName>
    <alternativeName>
        <fullName evidence="10">Acyl-PO4 G3P acyltransferase</fullName>
    </alternativeName>
    <alternativeName>
        <fullName evidence="10">Acyl-phosphate--glycerol-3-phosphate acyltransferase</fullName>
    </alternativeName>
    <alternativeName>
        <fullName evidence="10">G3P acyltransferase</fullName>
        <shortName evidence="10">GPAT</shortName>
        <ecNumber evidence="10">2.3.1.275</ecNumber>
    </alternativeName>
    <alternativeName>
        <fullName evidence="10">Lysophosphatidic acid synthase</fullName>
        <shortName evidence="10">LPA synthase</shortName>
    </alternativeName>
</protein>
<name>A0A9Q8TVN8_9ENTR</name>
<dbReference type="SMART" id="SM01207">
    <property type="entry name" value="G3P_acyltransf"/>
    <property type="match status" value="1"/>
</dbReference>
<dbReference type="GO" id="GO:0008654">
    <property type="term" value="P:phospholipid biosynthetic process"/>
    <property type="evidence" value="ECO:0007669"/>
    <property type="project" value="UniProtKB-UniRule"/>
</dbReference>
<comment type="pathway">
    <text evidence="10">Lipid metabolism; phospholipid metabolism.</text>
</comment>
<evidence type="ECO:0000256" key="3">
    <source>
        <dbReference type="ARBA" id="ARBA00022679"/>
    </source>
</evidence>
<evidence type="ECO:0000256" key="9">
    <source>
        <dbReference type="ARBA" id="ARBA00023264"/>
    </source>
</evidence>
<gene>
    <name evidence="10 11" type="primary">plsY</name>
    <name evidence="11" type="ORF">M9393_02960</name>
</gene>
<evidence type="ECO:0000256" key="10">
    <source>
        <dbReference type="HAMAP-Rule" id="MF_01043"/>
    </source>
</evidence>
<comment type="similarity">
    <text evidence="10">Belongs to the PlsY family.</text>
</comment>
<evidence type="ECO:0000256" key="6">
    <source>
        <dbReference type="ARBA" id="ARBA00023098"/>
    </source>
</evidence>
<evidence type="ECO:0000256" key="4">
    <source>
        <dbReference type="ARBA" id="ARBA00022692"/>
    </source>
</evidence>
<evidence type="ECO:0000313" key="11">
    <source>
        <dbReference type="EMBL" id="URJ28109.1"/>
    </source>
</evidence>
<feature type="transmembrane region" description="Helical" evidence="10">
    <location>
        <begin position="163"/>
        <end position="181"/>
    </location>
</feature>
<feature type="transmembrane region" description="Helical" evidence="10">
    <location>
        <begin position="6"/>
        <end position="28"/>
    </location>
</feature>
<evidence type="ECO:0000313" key="12">
    <source>
        <dbReference type="Proteomes" id="UP001056209"/>
    </source>
</evidence>
<keyword evidence="6 10" id="KW-0443">Lipid metabolism</keyword>
<comment type="subunit">
    <text evidence="10">Probably interacts with PlsX.</text>
</comment>
<reference evidence="11" key="1">
    <citation type="submission" date="2022-05" db="EMBL/GenBank/DDBJ databases">
        <title>Impact of host demography and evolutionary history on endosymbiont molecular evolution: a test in carpenter ants (Genus Camponotus) and their Blochmannia endosymbionts.</title>
        <authorList>
            <person name="Manthey J.D."/>
            <person name="Giron J.C."/>
            <person name="Hruska J.P."/>
        </authorList>
    </citation>
    <scope>NUCLEOTIDE SEQUENCE</scope>
    <source>
        <strain evidence="11">C-039</strain>
    </source>
</reference>
<keyword evidence="5 10" id="KW-1133">Transmembrane helix</keyword>
<keyword evidence="7 10" id="KW-0472">Membrane</keyword>